<feature type="transmembrane region" description="Helical" evidence="6">
    <location>
        <begin position="390"/>
        <end position="411"/>
    </location>
</feature>
<dbReference type="SUPFAM" id="SSF56281">
    <property type="entry name" value="Metallo-hydrolase/oxidoreductase"/>
    <property type="match status" value="1"/>
</dbReference>
<proteinExistence type="predicted"/>
<dbReference type="InterPro" id="IPR004477">
    <property type="entry name" value="ComEC_N"/>
</dbReference>
<dbReference type="Proteomes" id="UP000013964">
    <property type="component" value="Chromosome"/>
</dbReference>
<reference evidence="8 9" key="1">
    <citation type="journal article" date="2013" name="Genome Biol. Evol.">
        <title>Complete genomes of two dipteran-associated spiroplasmas provided insights into the origin, dynamics, and impacts of viral invasion in spiroplasma.</title>
        <authorList>
            <person name="Ku C."/>
            <person name="Lo W.S."/>
            <person name="Chen L.L."/>
            <person name="Kuo C.H."/>
        </authorList>
    </citation>
    <scope>NUCLEOTIDE SEQUENCE [LARGE SCALE GENOMIC DNA]</scope>
    <source>
        <strain evidence="8 9">DF-1</strain>
    </source>
</reference>
<dbReference type="PANTHER" id="PTHR30619">
    <property type="entry name" value="DNA INTERNALIZATION/COMPETENCE PROTEIN COMEC/REC2"/>
    <property type="match status" value="1"/>
</dbReference>
<accession>R4UA12</accession>
<dbReference type="GO" id="GO:0005886">
    <property type="term" value="C:plasma membrane"/>
    <property type="evidence" value="ECO:0007669"/>
    <property type="project" value="UniProtKB-SubCell"/>
</dbReference>
<dbReference type="InterPro" id="IPR036866">
    <property type="entry name" value="RibonucZ/Hydroxyglut_hydro"/>
</dbReference>
<dbReference type="Gene3D" id="3.60.15.10">
    <property type="entry name" value="Ribonuclease Z/Hydroxyacylglutathione hydrolase-like"/>
    <property type="match status" value="2"/>
</dbReference>
<dbReference type="PATRIC" id="fig|1276227.3.peg.112"/>
<keyword evidence="2" id="KW-1003">Cell membrane</keyword>
<dbReference type="Pfam" id="PF03772">
    <property type="entry name" value="Competence"/>
    <property type="match status" value="1"/>
</dbReference>
<dbReference type="AlphaFoldDB" id="R4UA12"/>
<evidence type="ECO:0000259" key="7">
    <source>
        <dbReference type="Pfam" id="PF03772"/>
    </source>
</evidence>
<feature type="transmembrane region" description="Helical" evidence="6">
    <location>
        <begin position="54"/>
        <end position="71"/>
    </location>
</feature>
<evidence type="ECO:0000256" key="6">
    <source>
        <dbReference type="SAM" id="Phobius"/>
    </source>
</evidence>
<feature type="transmembrane region" description="Helical" evidence="6">
    <location>
        <begin position="15"/>
        <end position="34"/>
    </location>
</feature>
<protein>
    <submittedName>
        <fullName evidence="8">DNA uptake protein</fullName>
    </submittedName>
</protein>
<keyword evidence="3 6" id="KW-0812">Transmembrane</keyword>
<keyword evidence="9" id="KW-1185">Reference proteome</keyword>
<evidence type="ECO:0000313" key="9">
    <source>
        <dbReference type="Proteomes" id="UP000013964"/>
    </source>
</evidence>
<dbReference type="NCBIfam" id="TIGR00360">
    <property type="entry name" value="ComEC_N-term"/>
    <property type="match status" value="1"/>
</dbReference>
<feature type="transmembrane region" description="Helical" evidence="6">
    <location>
        <begin position="204"/>
        <end position="227"/>
    </location>
</feature>
<evidence type="ECO:0000256" key="5">
    <source>
        <dbReference type="ARBA" id="ARBA00023136"/>
    </source>
</evidence>
<dbReference type="InterPro" id="IPR052159">
    <property type="entry name" value="Competence_DNA_uptake"/>
</dbReference>
<dbReference type="KEGG" id="scr:SCHRY_v1c01120"/>
<feature type="transmembrane region" description="Helical" evidence="6">
    <location>
        <begin position="360"/>
        <end position="383"/>
    </location>
</feature>
<evidence type="ECO:0000313" key="8">
    <source>
        <dbReference type="EMBL" id="AGM24699.1"/>
    </source>
</evidence>
<keyword evidence="5 6" id="KW-0472">Membrane</keyword>
<sequence length="688" mass="80319">MCFLKDCLIKLEKSYLNYVFIAIFLGLAIIKQNYWFFFPIPFLSLSIFLTGKKTYWLLIIIFLFLIHLIILRSSSSVTLNKNQEINFKIIYQGAGYYFIKNGTQTFYLSTQETFHLDDNVWAYGNFTKIKAAINIYEFNQAKWLQGQGITWQFNLTKITSQKASQGLRAIIQHYLLADENNIDFIQLIFFGVKTKGASELYEKFVQLGIIHLLVISGFHINLFFWIINTICCKIFCFKYTFLLSFLIVFFYIYLLNFNLASLRAGIFMFLFTLKNKLAWDKISKTMIWTMTLLLVLALKPYAFLNSGFTFGFVISYVLIVIQLRLQHLVLFKKILIYNLIIFLVSWILTAYYNYAINFTSILVTIILTPFIELTYLFSFMIIFIKPLHIIYQWLFFVLNNFSEVLLKINVVWHTGAFNFWLVWSYYGLLIIAYLNWGYFQKLIMLGVLFFSIILIFLNWMASPRYSLTMLNVGNGQTIVITDKLNFKTVLFDVGVEIGKSKNLVRDYLKWQGINFINAVFISHYHLDHYNNLSQVKTNFYLGEIIDNQTLGDYWKFGALGFLILHKTVGAENENSNSLVVLATINHYHLLLTGDITKEEELKMLDLSLPQIDFLQVAHHGSKTSSHISFLKKIKPKICFISDGPHKKILAPETLKNLHSVGCQNYETNGQQNVQVEFFDNFKTKVINF</sequence>
<evidence type="ECO:0000256" key="4">
    <source>
        <dbReference type="ARBA" id="ARBA00022989"/>
    </source>
</evidence>
<evidence type="ECO:0000256" key="3">
    <source>
        <dbReference type="ARBA" id="ARBA00022692"/>
    </source>
</evidence>
<feature type="transmembrane region" description="Helical" evidence="6">
    <location>
        <begin position="334"/>
        <end position="354"/>
    </location>
</feature>
<feature type="transmembrane region" description="Helical" evidence="6">
    <location>
        <begin position="417"/>
        <end position="435"/>
    </location>
</feature>
<keyword evidence="4 6" id="KW-1133">Transmembrane helix</keyword>
<organism evidence="8 9">
    <name type="scientific">Spiroplasma chrysopicola DF-1</name>
    <dbReference type="NCBI Taxonomy" id="1276227"/>
    <lineage>
        <taxon>Bacteria</taxon>
        <taxon>Bacillati</taxon>
        <taxon>Mycoplasmatota</taxon>
        <taxon>Mollicutes</taxon>
        <taxon>Entomoplasmatales</taxon>
        <taxon>Spiroplasmataceae</taxon>
        <taxon>Spiroplasma</taxon>
    </lineage>
</organism>
<dbReference type="eggNOG" id="COG0658">
    <property type="taxonomic scope" value="Bacteria"/>
</dbReference>
<feature type="transmembrane region" description="Helical" evidence="6">
    <location>
        <begin position="247"/>
        <end position="273"/>
    </location>
</feature>
<comment type="subcellular location">
    <subcellularLocation>
        <location evidence="1">Cell membrane</location>
        <topology evidence="1">Multi-pass membrane protein</topology>
    </subcellularLocation>
</comment>
<dbReference type="PANTHER" id="PTHR30619:SF7">
    <property type="entry name" value="BETA-LACTAMASE DOMAIN PROTEIN"/>
    <property type="match status" value="1"/>
</dbReference>
<dbReference type="HOGENOM" id="CLU_010363_2_3_14"/>
<name>R4UA12_9MOLU</name>
<dbReference type="eggNOG" id="COG2333">
    <property type="taxonomic scope" value="Bacteria"/>
</dbReference>
<feature type="domain" description="ComEC/Rec2-related protein" evidence="7">
    <location>
        <begin position="189"/>
        <end position="436"/>
    </location>
</feature>
<evidence type="ECO:0000256" key="1">
    <source>
        <dbReference type="ARBA" id="ARBA00004651"/>
    </source>
</evidence>
<dbReference type="STRING" id="1276227.SCHRY_v1c01120"/>
<gene>
    <name evidence="8" type="ORF">SCHRY_v1c01120</name>
</gene>
<evidence type="ECO:0000256" key="2">
    <source>
        <dbReference type="ARBA" id="ARBA00022475"/>
    </source>
</evidence>
<feature type="transmembrane region" description="Helical" evidence="6">
    <location>
        <begin position="442"/>
        <end position="461"/>
    </location>
</feature>
<dbReference type="EMBL" id="CP005077">
    <property type="protein sequence ID" value="AGM24699.1"/>
    <property type="molecule type" value="Genomic_DNA"/>
</dbReference>